<dbReference type="InterPro" id="IPR058245">
    <property type="entry name" value="NreC/VraR/RcsB-like_REC"/>
</dbReference>
<feature type="compositionally biased region" description="Gly residues" evidence="6">
    <location>
        <begin position="75"/>
        <end position="94"/>
    </location>
</feature>
<dbReference type="SMART" id="SM00421">
    <property type="entry name" value="HTH_LUXR"/>
    <property type="match status" value="1"/>
</dbReference>
<dbReference type="AlphaFoldDB" id="A0A367FB39"/>
<feature type="modified residue" description="4-aspartylphosphate" evidence="5">
    <location>
        <position position="70"/>
    </location>
</feature>
<dbReference type="RefSeq" id="WP_114020392.1">
    <property type="nucleotide sequence ID" value="NZ_QOIN01000028.1"/>
</dbReference>
<dbReference type="PRINTS" id="PR00038">
    <property type="entry name" value="HTHLUXR"/>
</dbReference>
<keyword evidence="4" id="KW-0804">Transcription</keyword>
<dbReference type="InterPro" id="IPR000792">
    <property type="entry name" value="Tscrpt_reg_LuxR_C"/>
</dbReference>
<dbReference type="Pfam" id="PF00196">
    <property type="entry name" value="GerE"/>
    <property type="match status" value="1"/>
</dbReference>
<sequence>MPGSDSRGARSARPAAPVRVFLLDDHEVVRRGLRDLLEAEDDLSVVGEACDAAQALARVPALRPDVAVLDVRLGSGTGPGENGGTGPGGNGGAGPRADSGERTGEGGGDHGGVEVCRELRALSPDLVCLMLTSFDDDEALFDAVMAGAAGYVLKQIRGADLVSAIRTVASGGSLIDPGTRARVTARAAAPGTGREGRAVPAELARLTPREREVLTLVGEGLTNRQIGERLFLAEKTVKNRISAILGKLGVGRRVQAAVLAERLGRESPAPGGGPLPGDLTP</sequence>
<dbReference type="Gene3D" id="3.40.50.2300">
    <property type="match status" value="2"/>
</dbReference>
<dbReference type="SMART" id="SM00448">
    <property type="entry name" value="REC"/>
    <property type="match status" value="1"/>
</dbReference>
<name>A0A367FB39_9ACTN</name>
<dbReference type="Proteomes" id="UP000252914">
    <property type="component" value="Unassembled WGS sequence"/>
</dbReference>
<feature type="region of interest" description="Disordered" evidence="6">
    <location>
        <begin position="73"/>
        <end position="111"/>
    </location>
</feature>
<evidence type="ECO:0000256" key="2">
    <source>
        <dbReference type="ARBA" id="ARBA00023015"/>
    </source>
</evidence>
<keyword evidence="3 9" id="KW-0238">DNA-binding</keyword>
<dbReference type="PROSITE" id="PS00622">
    <property type="entry name" value="HTH_LUXR_1"/>
    <property type="match status" value="1"/>
</dbReference>
<dbReference type="CDD" id="cd06170">
    <property type="entry name" value="LuxR_C_like"/>
    <property type="match status" value="1"/>
</dbReference>
<dbReference type="SUPFAM" id="SSF52172">
    <property type="entry name" value="CheY-like"/>
    <property type="match status" value="2"/>
</dbReference>
<dbReference type="PROSITE" id="PS50043">
    <property type="entry name" value="HTH_LUXR_2"/>
    <property type="match status" value="1"/>
</dbReference>
<comment type="caution">
    <text evidence="9">The sequence shown here is derived from an EMBL/GenBank/DDBJ whole genome shotgun (WGS) entry which is preliminary data.</text>
</comment>
<feature type="compositionally biased region" description="Basic and acidic residues" evidence="6">
    <location>
        <begin position="98"/>
        <end position="111"/>
    </location>
</feature>
<evidence type="ECO:0000259" key="7">
    <source>
        <dbReference type="PROSITE" id="PS50043"/>
    </source>
</evidence>
<evidence type="ECO:0000313" key="10">
    <source>
        <dbReference type="Proteomes" id="UP000252914"/>
    </source>
</evidence>
<dbReference type="PANTHER" id="PTHR43214:SF24">
    <property type="entry name" value="TRANSCRIPTIONAL REGULATORY PROTEIN NARL-RELATED"/>
    <property type="match status" value="1"/>
</dbReference>
<evidence type="ECO:0000256" key="4">
    <source>
        <dbReference type="ARBA" id="ARBA00023163"/>
    </source>
</evidence>
<protein>
    <submittedName>
        <fullName evidence="9">DNA-binding response regulator</fullName>
    </submittedName>
</protein>
<evidence type="ECO:0000256" key="5">
    <source>
        <dbReference type="PROSITE-ProRule" id="PRU00169"/>
    </source>
</evidence>
<evidence type="ECO:0000256" key="3">
    <source>
        <dbReference type="ARBA" id="ARBA00023125"/>
    </source>
</evidence>
<gene>
    <name evidence="9" type="ORF">DTL70_03800</name>
</gene>
<dbReference type="InterPro" id="IPR039420">
    <property type="entry name" value="WalR-like"/>
</dbReference>
<keyword evidence="10" id="KW-1185">Reference proteome</keyword>
<dbReference type="EMBL" id="QOIN01000028">
    <property type="protein sequence ID" value="RCG27481.1"/>
    <property type="molecule type" value="Genomic_DNA"/>
</dbReference>
<accession>A0A367FB39</accession>
<reference evidence="9 10" key="1">
    <citation type="submission" date="2018-06" db="EMBL/GenBank/DDBJ databases">
        <title>Streptomyces reniochalinae sp. nov. and Streptomyces diacarnus sp. nov. from marine sponges.</title>
        <authorList>
            <person name="Li L."/>
        </authorList>
    </citation>
    <scope>NUCLEOTIDE SEQUENCE [LARGE SCALE GENOMIC DNA]</scope>
    <source>
        <strain evidence="9 10">LHW51701</strain>
    </source>
</reference>
<evidence type="ECO:0000256" key="6">
    <source>
        <dbReference type="SAM" id="MobiDB-lite"/>
    </source>
</evidence>
<proteinExistence type="predicted"/>
<dbReference type="CDD" id="cd17535">
    <property type="entry name" value="REC_NarL-like"/>
    <property type="match status" value="1"/>
</dbReference>
<dbReference type="SUPFAM" id="SSF46894">
    <property type="entry name" value="C-terminal effector domain of the bipartite response regulators"/>
    <property type="match status" value="1"/>
</dbReference>
<feature type="domain" description="HTH luxR-type" evidence="7">
    <location>
        <begin position="199"/>
        <end position="264"/>
    </location>
</feature>
<keyword evidence="2" id="KW-0805">Transcription regulation</keyword>
<evidence type="ECO:0000256" key="1">
    <source>
        <dbReference type="ARBA" id="ARBA00022553"/>
    </source>
</evidence>
<dbReference type="Pfam" id="PF00072">
    <property type="entry name" value="Response_reg"/>
    <property type="match status" value="2"/>
</dbReference>
<evidence type="ECO:0000259" key="8">
    <source>
        <dbReference type="PROSITE" id="PS50110"/>
    </source>
</evidence>
<dbReference type="InterPro" id="IPR001789">
    <property type="entry name" value="Sig_transdc_resp-reg_receiver"/>
</dbReference>
<keyword evidence="1 5" id="KW-0597">Phosphoprotein</keyword>
<dbReference type="PANTHER" id="PTHR43214">
    <property type="entry name" value="TWO-COMPONENT RESPONSE REGULATOR"/>
    <property type="match status" value="1"/>
</dbReference>
<dbReference type="GO" id="GO:0006355">
    <property type="term" value="P:regulation of DNA-templated transcription"/>
    <property type="evidence" value="ECO:0007669"/>
    <property type="project" value="InterPro"/>
</dbReference>
<feature type="domain" description="Response regulatory" evidence="8">
    <location>
        <begin position="19"/>
        <end position="169"/>
    </location>
</feature>
<evidence type="ECO:0000313" key="9">
    <source>
        <dbReference type="EMBL" id="RCG27481.1"/>
    </source>
</evidence>
<dbReference type="GO" id="GO:0000160">
    <property type="term" value="P:phosphorelay signal transduction system"/>
    <property type="evidence" value="ECO:0007669"/>
    <property type="project" value="InterPro"/>
</dbReference>
<dbReference type="InterPro" id="IPR011006">
    <property type="entry name" value="CheY-like_superfamily"/>
</dbReference>
<dbReference type="PROSITE" id="PS50110">
    <property type="entry name" value="RESPONSE_REGULATORY"/>
    <property type="match status" value="1"/>
</dbReference>
<organism evidence="9 10">
    <name type="scientific">Streptomyces diacarni</name>
    <dbReference type="NCBI Taxonomy" id="2800381"/>
    <lineage>
        <taxon>Bacteria</taxon>
        <taxon>Bacillati</taxon>
        <taxon>Actinomycetota</taxon>
        <taxon>Actinomycetes</taxon>
        <taxon>Kitasatosporales</taxon>
        <taxon>Streptomycetaceae</taxon>
        <taxon>Streptomyces</taxon>
    </lineage>
</organism>
<dbReference type="InterPro" id="IPR016032">
    <property type="entry name" value="Sig_transdc_resp-reg_C-effctor"/>
</dbReference>
<dbReference type="GO" id="GO:0003677">
    <property type="term" value="F:DNA binding"/>
    <property type="evidence" value="ECO:0007669"/>
    <property type="project" value="UniProtKB-KW"/>
</dbReference>